<protein>
    <submittedName>
        <fullName evidence="2">Predicted protein</fullName>
    </submittedName>
</protein>
<feature type="signal peptide" evidence="1">
    <location>
        <begin position="1"/>
        <end position="22"/>
    </location>
</feature>
<sequence length="84" mass="8920">MTTTKLVLLGLVLLVLCSGVISKDGIDEGSYFPHGCDIHVASKSCPSKDECLKLCKQTYHSGKVYGECARDGCHCIVCVLSAGN</sequence>
<accession>F2EAD1</accession>
<proteinExistence type="evidence at transcript level"/>
<dbReference type="EMBL" id="AK373106">
    <property type="protein sequence ID" value="BAK04303.1"/>
    <property type="molecule type" value="mRNA"/>
</dbReference>
<feature type="chain" id="PRO_5003276231" evidence="1">
    <location>
        <begin position="23"/>
        <end position="84"/>
    </location>
</feature>
<keyword evidence="1" id="KW-0732">Signal</keyword>
<dbReference type="AlphaFoldDB" id="F2EAD1"/>
<evidence type="ECO:0000313" key="2">
    <source>
        <dbReference type="EMBL" id="BAK04303.1"/>
    </source>
</evidence>
<name>F2EAD1_HORVV</name>
<organism evidence="2">
    <name type="scientific">Hordeum vulgare subsp. vulgare</name>
    <name type="common">Domesticated barley</name>
    <dbReference type="NCBI Taxonomy" id="112509"/>
    <lineage>
        <taxon>Eukaryota</taxon>
        <taxon>Viridiplantae</taxon>
        <taxon>Streptophyta</taxon>
        <taxon>Embryophyta</taxon>
        <taxon>Tracheophyta</taxon>
        <taxon>Spermatophyta</taxon>
        <taxon>Magnoliopsida</taxon>
        <taxon>Liliopsida</taxon>
        <taxon>Poales</taxon>
        <taxon>Poaceae</taxon>
        <taxon>BOP clade</taxon>
        <taxon>Pooideae</taxon>
        <taxon>Triticodae</taxon>
        <taxon>Triticeae</taxon>
        <taxon>Hordeinae</taxon>
        <taxon>Hordeum</taxon>
    </lineage>
</organism>
<evidence type="ECO:0000256" key="1">
    <source>
        <dbReference type="SAM" id="SignalP"/>
    </source>
</evidence>
<reference evidence="2" key="1">
    <citation type="journal article" date="2011" name="Plant Physiol.">
        <title>Comprehensive sequence analysis of 24,783 barley full-length cDNAs derived from 12 clone libraries.</title>
        <authorList>
            <person name="Matsumoto T."/>
            <person name="Tanaka T."/>
            <person name="Sakai H."/>
            <person name="Amano N."/>
            <person name="Kanamori H."/>
            <person name="Kurita K."/>
            <person name="Kikuta A."/>
            <person name="Kamiya K."/>
            <person name="Yamamoto M."/>
            <person name="Ikawa H."/>
            <person name="Fujii N."/>
            <person name="Hori K."/>
            <person name="Itoh T."/>
            <person name="Sato K."/>
        </authorList>
    </citation>
    <scope>NUCLEOTIDE SEQUENCE</scope>
</reference>